<evidence type="ECO:0000313" key="2">
    <source>
        <dbReference type="EMBL" id="CUR32431.1"/>
    </source>
</evidence>
<keyword evidence="3" id="KW-1185">Reference proteome</keyword>
<dbReference type="STRING" id="671072.PL9214480039"/>
<keyword evidence="2" id="KW-0808">Transferase</keyword>
<accession>A0A1J1LIV3</accession>
<name>A0A1J1LIV3_9CYAN</name>
<dbReference type="Gene3D" id="3.40.630.30">
    <property type="match status" value="1"/>
</dbReference>
<dbReference type="Proteomes" id="UP000184315">
    <property type="component" value="Unassembled WGS sequence"/>
</dbReference>
<dbReference type="PANTHER" id="PTHR43792:SF1">
    <property type="entry name" value="N-ACETYLTRANSFERASE DOMAIN-CONTAINING PROTEIN"/>
    <property type="match status" value="1"/>
</dbReference>
<dbReference type="RefSeq" id="WP_083579998.1">
    <property type="nucleotide sequence ID" value="NZ_LN889800.1"/>
</dbReference>
<evidence type="ECO:0000313" key="3">
    <source>
        <dbReference type="Proteomes" id="UP000184315"/>
    </source>
</evidence>
<dbReference type="PROSITE" id="PS51186">
    <property type="entry name" value="GNAT"/>
    <property type="match status" value="1"/>
</dbReference>
<dbReference type="OrthoDB" id="509947at2"/>
<protein>
    <submittedName>
        <fullName evidence="2">Putative acetyltransferase</fullName>
    </submittedName>
</protein>
<feature type="domain" description="N-acetyltransferase" evidence="1">
    <location>
        <begin position="10"/>
        <end position="185"/>
    </location>
</feature>
<dbReference type="PANTHER" id="PTHR43792">
    <property type="entry name" value="GNAT FAMILY, PUTATIVE (AFU_ORTHOLOGUE AFUA_3G00765)-RELATED-RELATED"/>
    <property type="match status" value="1"/>
</dbReference>
<dbReference type="Pfam" id="PF13302">
    <property type="entry name" value="Acetyltransf_3"/>
    <property type="match status" value="1"/>
</dbReference>
<dbReference type="InterPro" id="IPR051531">
    <property type="entry name" value="N-acetyltransferase"/>
</dbReference>
<organism evidence="2 3">
    <name type="scientific">Planktothrix tepida PCC 9214</name>
    <dbReference type="NCBI Taxonomy" id="671072"/>
    <lineage>
        <taxon>Bacteria</taxon>
        <taxon>Bacillati</taxon>
        <taxon>Cyanobacteriota</taxon>
        <taxon>Cyanophyceae</taxon>
        <taxon>Oscillatoriophycideae</taxon>
        <taxon>Oscillatoriales</taxon>
        <taxon>Microcoleaceae</taxon>
        <taxon>Planktothrix</taxon>
    </lineage>
</organism>
<dbReference type="AlphaFoldDB" id="A0A1J1LIV3"/>
<dbReference type="InterPro" id="IPR000182">
    <property type="entry name" value="GNAT_dom"/>
</dbReference>
<dbReference type="GO" id="GO:0016747">
    <property type="term" value="F:acyltransferase activity, transferring groups other than amino-acyl groups"/>
    <property type="evidence" value="ECO:0007669"/>
    <property type="project" value="InterPro"/>
</dbReference>
<dbReference type="SUPFAM" id="SSF55729">
    <property type="entry name" value="Acyl-CoA N-acyltransferases (Nat)"/>
    <property type="match status" value="1"/>
</dbReference>
<dbReference type="EMBL" id="CZDF01000153">
    <property type="protein sequence ID" value="CUR32431.1"/>
    <property type="molecule type" value="Genomic_DNA"/>
</dbReference>
<evidence type="ECO:0000259" key="1">
    <source>
        <dbReference type="PROSITE" id="PS51186"/>
    </source>
</evidence>
<sequence>MDIFLETKRLMLRQFTELDADFLWNLDNDPRVMKYINGGHPTPKEVIQTQTLPRFIGYYSRYPFFGVWAVIEKATGELIGWVHFFPAIDHPFAVALNLVQPDEIALGYRLVYQSWGKGYATEACQILIDKGFSEWGVKRVIAWALVANQGSIRVMEKLGLTLEKQFRFSEHQLPYSSFEERQAVKYSRGRYPSSVSFRKTLHFLNPRA</sequence>
<gene>
    <name evidence="2" type="ORF">PL9214480039</name>
</gene>
<proteinExistence type="predicted"/>
<dbReference type="InterPro" id="IPR016181">
    <property type="entry name" value="Acyl_CoA_acyltransferase"/>
</dbReference>
<reference evidence="3" key="1">
    <citation type="submission" date="2015-10" db="EMBL/GenBank/DDBJ databases">
        <authorList>
            <person name="Regsiter A."/>
            <person name="william w."/>
        </authorList>
    </citation>
    <scope>NUCLEOTIDE SEQUENCE [LARGE SCALE GENOMIC DNA]</scope>
</reference>